<evidence type="ECO:0000313" key="5">
    <source>
        <dbReference type="EMBL" id="KAF8776967.1"/>
    </source>
</evidence>
<name>A0A8T0EMK9_ARGBR</name>
<keyword evidence="3" id="KW-0862">Zinc</keyword>
<proteinExistence type="predicted"/>
<evidence type="ECO:0000259" key="4">
    <source>
        <dbReference type="SMART" id="SM01328"/>
    </source>
</evidence>
<reference evidence="5" key="2">
    <citation type="submission" date="2020-06" db="EMBL/GenBank/DDBJ databases">
        <authorList>
            <person name="Sheffer M."/>
        </authorList>
    </citation>
    <scope>NUCLEOTIDE SEQUENCE</scope>
</reference>
<keyword evidence="6" id="KW-1185">Reference proteome</keyword>
<dbReference type="Proteomes" id="UP000807504">
    <property type="component" value="Unassembled WGS sequence"/>
</dbReference>
<dbReference type="EMBL" id="JABXBU010002072">
    <property type="protein sequence ID" value="KAF8776967.1"/>
    <property type="molecule type" value="Genomic_DNA"/>
</dbReference>
<accession>A0A8T0EMK9</accession>
<sequence length="188" mass="21920">MVANVKDWNKNKDNFCSIVAVTRRKILFGSGNRARSNMASPPPRIVDPENVGGLINRVMARHQLKPQNIRKANRAFVVHGRGEFCCNFCANSWESFFSWIQVDLLDQRITYRWKMKCKLCYSNPRHIGVEPTFDLEETEKLVEKAIYTYKGERYPRGTAYRGSRIPHPNILCEKCLWGQTQCWLAIHR</sequence>
<comment type="caution">
    <text evidence="5">The sequence shown here is derived from an EMBL/GenBank/DDBJ whole genome shotgun (WGS) entry which is preliminary data.</text>
</comment>
<keyword evidence="1" id="KW-0479">Metal-binding</keyword>
<dbReference type="Pfam" id="PF13695">
    <property type="entry name" value="Zn_ribbon_3CxxC"/>
    <property type="match status" value="1"/>
</dbReference>
<dbReference type="GO" id="GO:0008270">
    <property type="term" value="F:zinc ion binding"/>
    <property type="evidence" value="ECO:0007669"/>
    <property type="project" value="UniProtKB-KW"/>
</dbReference>
<evidence type="ECO:0000256" key="1">
    <source>
        <dbReference type="ARBA" id="ARBA00022723"/>
    </source>
</evidence>
<dbReference type="InterPro" id="IPR027377">
    <property type="entry name" value="ZAR1/RTP1-5-like_Znf-3CxxC"/>
</dbReference>
<evidence type="ECO:0000256" key="2">
    <source>
        <dbReference type="ARBA" id="ARBA00022771"/>
    </source>
</evidence>
<gene>
    <name evidence="5" type="ORF">HNY73_013899</name>
</gene>
<protein>
    <recommendedName>
        <fullName evidence="4">3CxxC-type domain-containing protein</fullName>
    </recommendedName>
</protein>
<feature type="domain" description="3CxxC-type" evidence="4">
    <location>
        <begin position="79"/>
        <end position="178"/>
    </location>
</feature>
<keyword evidence="2" id="KW-0863">Zinc-finger</keyword>
<evidence type="ECO:0000313" key="6">
    <source>
        <dbReference type="Proteomes" id="UP000807504"/>
    </source>
</evidence>
<evidence type="ECO:0000256" key="3">
    <source>
        <dbReference type="ARBA" id="ARBA00022833"/>
    </source>
</evidence>
<reference evidence="5" key="1">
    <citation type="journal article" date="2020" name="bioRxiv">
        <title>Chromosome-level reference genome of the European wasp spider Argiope bruennichi: a resource for studies on range expansion and evolutionary adaptation.</title>
        <authorList>
            <person name="Sheffer M.M."/>
            <person name="Hoppe A."/>
            <person name="Krehenwinkel H."/>
            <person name="Uhl G."/>
            <person name="Kuss A.W."/>
            <person name="Jensen L."/>
            <person name="Jensen C."/>
            <person name="Gillespie R.G."/>
            <person name="Hoff K.J."/>
            <person name="Prost S."/>
        </authorList>
    </citation>
    <scope>NUCLEOTIDE SEQUENCE</scope>
</reference>
<dbReference type="SMART" id="SM01328">
    <property type="entry name" value="zf-3CxxC"/>
    <property type="match status" value="1"/>
</dbReference>
<dbReference type="AlphaFoldDB" id="A0A8T0EMK9"/>
<organism evidence="5 6">
    <name type="scientific">Argiope bruennichi</name>
    <name type="common">Wasp spider</name>
    <name type="synonym">Aranea bruennichi</name>
    <dbReference type="NCBI Taxonomy" id="94029"/>
    <lineage>
        <taxon>Eukaryota</taxon>
        <taxon>Metazoa</taxon>
        <taxon>Ecdysozoa</taxon>
        <taxon>Arthropoda</taxon>
        <taxon>Chelicerata</taxon>
        <taxon>Arachnida</taxon>
        <taxon>Araneae</taxon>
        <taxon>Araneomorphae</taxon>
        <taxon>Entelegynae</taxon>
        <taxon>Araneoidea</taxon>
        <taxon>Araneidae</taxon>
        <taxon>Argiope</taxon>
    </lineage>
</organism>